<dbReference type="Proteomes" id="UP000177515">
    <property type="component" value="Chromosome 2"/>
</dbReference>
<feature type="domain" description="MgtC/SapB/SrpB/YhiD N-terminal" evidence="2">
    <location>
        <begin position="9"/>
        <end position="125"/>
    </location>
</feature>
<feature type="domain" description="DUF4010" evidence="3">
    <location>
        <begin position="175"/>
        <end position="385"/>
    </location>
</feature>
<keyword evidence="1" id="KW-1133">Transmembrane helix</keyword>
<feature type="transmembrane region" description="Helical" evidence="1">
    <location>
        <begin position="300"/>
        <end position="320"/>
    </location>
</feature>
<protein>
    <recommendedName>
        <fullName evidence="6">DUF4010 domain-containing protein</fullName>
    </recommendedName>
</protein>
<evidence type="ECO:0000313" key="4">
    <source>
        <dbReference type="EMBL" id="AOZ09496.1"/>
    </source>
</evidence>
<organism evidence="4 5">
    <name type="scientific">Cupriavidus malaysiensis</name>
    <dbReference type="NCBI Taxonomy" id="367825"/>
    <lineage>
        <taxon>Bacteria</taxon>
        <taxon>Pseudomonadati</taxon>
        <taxon>Pseudomonadota</taxon>
        <taxon>Betaproteobacteria</taxon>
        <taxon>Burkholderiales</taxon>
        <taxon>Burkholderiaceae</taxon>
        <taxon>Cupriavidus</taxon>
    </lineage>
</organism>
<feature type="transmembrane region" description="Helical" evidence="1">
    <location>
        <begin position="260"/>
        <end position="280"/>
    </location>
</feature>
<feature type="transmembrane region" description="Helical" evidence="1">
    <location>
        <begin position="197"/>
        <end position="219"/>
    </location>
</feature>
<evidence type="ECO:0000256" key="1">
    <source>
        <dbReference type="SAM" id="Phobius"/>
    </source>
</evidence>
<evidence type="ECO:0000313" key="5">
    <source>
        <dbReference type="Proteomes" id="UP000177515"/>
    </source>
</evidence>
<dbReference type="PANTHER" id="PTHR39084">
    <property type="entry name" value="MEMBRANE PROTEIN-RELATED"/>
    <property type="match status" value="1"/>
</dbReference>
<gene>
    <name evidence="4" type="ORF">BKK80_27475</name>
</gene>
<proteinExistence type="predicted"/>
<feature type="transmembrane region" description="Helical" evidence="1">
    <location>
        <begin position="231"/>
        <end position="254"/>
    </location>
</feature>
<feature type="transmembrane region" description="Helical" evidence="1">
    <location>
        <begin position="389"/>
        <end position="412"/>
    </location>
</feature>
<accession>A0ABM6FCL4</accession>
<keyword evidence="1" id="KW-0472">Membrane</keyword>
<dbReference type="RefSeq" id="WP_071072088.1">
    <property type="nucleotide sequence ID" value="NZ_CP017755.1"/>
</dbReference>
<dbReference type="Pfam" id="PF13194">
    <property type="entry name" value="DUF4010"/>
    <property type="match status" value="1"/>
</dbReference>
<evidence type="ECO:0000259" key="2">
    <source>
        <dbReference type="Pfam" id="PF02308"/>
    </source>
</evidence>
<reference evidence="4 5" key="1">
    <citation type="submission" date="2016-10" db="EMBL/GenBank/DDBJ databases">
        <title>Complete genome sequences of three Cupriavidus strains isolated from various Malaysian environments.</title>
        <authorList>
            <person name="Abdullah A.A.-A."/>
            <person name="Shafie N.A.H."/>
            <person name="Lau N.S."/>
        </authorList>
    </citation>
    <scope>NUCLEOTIDE SEQUENCE [LARGE SCALE GENOMIC DNA]</scope>
    <source>
        <strain evidence="4 5">USMAA1020</strain>
    </source>
</reference>
<evidence type="ECO:0000259" key="3">
    <source>
        <dbReference type="Pfam" id="PF13194"/>
    </source>
</evidence>
<feature type="transmembrane region" description="Helical" evidence="1">
    <location>
        <begin position="170"/>
        <end position="191"/>
    </location>
</feature>
<dbReference type="EMBL" id="CP017755">
    <property type="protein sequence ID" value="AOZ09496.1"/>
    <property type="molecule type" value="Genomic_DNA"/>
</dbReference>
<feature type="transmembrane region" description="Helical" evidence="1">
    <location>
        <begin position="362"/>
        <end position="383"/>
    </location>
</feature>
<keyword evidence="5" id="KW-1185">Reference proteome</keyword>
<dbReference type="PANTHER" id="PTHR39084:SF1">
    <property type="entry name" value="DUF4010 DOMAIN-CONTAINING PROTEIN"/>
    <property type="match status" value="1"/>
</dbReference>
<feature type="transmembrane region" description="Helical" evidence="1">
    <location>
        <begin position="57"/>
        <end position="76"/>
    </location>
</feature>
<feature type="transmembrane region" description="Helical" evidence="1">
    <location>
        <begin position="326"/>
        <end position="350"/>
    </location>
</feature>
<dbReference type="InterPro" id="IPR049177">
    <property type="entry name" value="MgtC_SapB_SrpB_YhiD_N"/>
</dbReference>
<feature type="transmembrane region" description="Helical" evidence="1">
    <location>
        <begin position="88"/>
        <end position="120"/>
    </location>
</feature>
<dbReference type="InterPro" id="IPR025105">
    <property type="entry name" value="DUF4010"/>
</dbReference>
<sequence>MEHDYVAFSVALGIGLAIGLERERSNAGGDEQVPAGLRTFTVASLAGAVAARLPGPLVLPAVLLATGALACLAYHRTSDRDPGMTTELALLCVVLLGALATSEATLAAGAATVVLLLLHGKAWLHHFARQILSEQELRDALVLAAAALVVWPLLPDRYLGPFKAWNPHTLWLIAVLVMLMGAAGHIAVRWLGSQLGLPMAGLFGGFVSSSATIASMAALARKEPDKAQAAVAAALLSTVSTFVQMILLLAATSLATLRQLAIPLAAGLAVIAAFGGLWAWRSTHAEQAPEESPQGRAFDWRVAAGFALMTAFLLWLAAAAQAWLGATALVAVAAVAGFADAHAATASIGAQVAAGRLPVGSAMWPVLAAFSTNTLTKIGLATAAGGSRFALQVGAGLVAAAGATWLGTLAALSLS</sequence>
<keyword evidence="1" id="KW-0812">Transmembrane</keyword>
<evidence type="ECO:0008006" key="6">
    <source>
        <dbReference type="Google" id="ProtNLM"/>
    </source>
</evidence>
<dbReference type="Pfam" id="PF02308">
    <property type="entry name" value="MgtC"/>
    <property type="match status" value="1"/>
</dbReference>
<name>A0ABM6FCL4_9BURK</name>